<keyword evidence="1" id="KW-0472">Membrane</keyword>
<evidence type="ECO:0000313" key="2">
    <source>
        <dbReference type="EMBL" id="QLQ82420.1"/>
    </source>
</evidence>
<dbReference type="Proteomes" id="UP000510647">
    <property type="component" value="Chromosome 8"/>
</dbReference>
<evidence type="ECO:0000313" key="3">
    <source>
        <dbReference type="Proteomes" id="UP000510647"/>
    </source>
</evidence>
<reference evidence="2 3" key="1">
    <citation type="submission" date="2020-06" db="EMBL/GenBank/DDBJ databases">
        <title>The yeast mating-type switching endonuclease HO is a domesticated member of an unorthodox homing genetic element family.</title>
        <authorList>
            <person name="Coughlan A.Y."/>
            <person name="Lombardi L."/>
            <person name="Braun-Galleani S."/>
            <person name="Martos A.R."/>
            <person name="Galeote V."/>
            <person name="Bigey F."/>
            <person name="Dequin S."/>
            <person name="Byrne K.P."/>
            <person name="Wolfe K.H."/>
        </authorList>
    </citation>
    <scope>NUCLEOTIDE SEQUENCE [LARGE SCALE GENOMIC DNA]</scope>
    <source>
        <strain evidence="2 3">CBS2947</strain>
    </source>
</reference>
<proteinExistence type="predicted"/>
<feature type="transmembrane region" description="Helical" evidence="1">
    <location>
        <begin position="38"/>
        <end position="59"/>
    </location>
</feature>
<organism evidence="2 3">
    <name type="scientific">Torulaspora globosa</name>
    <dbReference type="NCBI Taxonomy" id="48254"/>
    <lineage>
        <taxon>Eukaryota</taxon>
        <taxon>Fungi</taxon>
        <taxon>Dikarya</taxon>
        <taxon>Ascomycota</taxon>
        <taxon>Saccharomycotina</taxon>
        <taxon>Saccharomycetes</taxon>
        <taxon>Saccharomycetales</taxon>
        <taxon>Saccharomycetaceae</taxon>
        <taxon>Torulaspora</taxon>
    </lineage>
</organism>
<keyword evidence="1" id="KW-0812">Transmembrane</keyword>
<accession>A0A7H9HYC4</accession>
<name>A0A7H9HYC4_9SACH</name>
<keyword evidence="1" id="KW-1133">Transmembrane helix</keyword>
<dbReference type="EMBL" id="CP059274">
    <property type="protein sequence ID" value="QLQ82420.1"/>
    <property type="molecule type" value="Genomic_DNA"/>
</dbReference>
<gene>
    <name evidence="2" type="ORF">HG537_0H01820</name>
</gene>
<keyword evidence="3" id="KW-1185">Reference proteome</keyword>
<protein>
    <submittedName>
        <fullName evidence="2">Uncharacterized protein</fullName>
    </submittedName>
</protein>
<dbReference type="AlphaFoldDB" id="A0A7H9HYC4"/>
<evidence type="ECO:0000256" key="1">
    <source>
        <dbReference type="SAM" id="Phobius"/>
    </source>
</evidence>
<dbReference type="OrthoDB" id="4037199at2759"/>
<sequence>MFYTQVLRSGSAAARSAKAGRIGQSWAMLETKRLVPTLLGWTSFCAAVLGWPYAVRWVAERNR</sequence>